<dbReference type="AlphaFoldDB" id="A0AA37CVG3"/>
<dbReference type="SUPFAM" id="SSF103473">
    <property type="entry name" value="MFS general substrate transporter"/>
    <property type="match status" value="1"/>
</dbReference>
<dbReference type="Gene3D" id="1.20.1250.20">
    <property type="entry name" value="MFS general substrate transporter like domains"/>
    <property type="match status" value="1"/>
</dbReference>
<comment type="caution">
    <text evidence="6">The sequence shown here is derived from an EMBL/GenBank/DDBJ whole genome shotgun (WGS) entry which is preliminary data.</text>
</comment>
<evidence type="ECO:0000313" key="6">
    <source>
        <dbReference type="EMBL" id="GJA62774.1"/>
    </source>
</evidence>
<dbReference type="InterPro" id="IPR020846">
    <property type="entry name" value="MFS_dom"/>
</dbReference>
<dbReference type="Proteomes" id="UP000886934">
    <property type="component" value="Unassembled WGS sequence"/>
</dbReference>
<dbReference type="InterPro" id="IPR036259">
    <property type="entry name" value="MFS_trans_sf"/>
</dbReference>
<keyword evidence="3 4" id="KW-0472">Membrane</keyword>
<feature type="transmembrane region" description="Helical" evidence="4">
    <location>
        <begin position="37"/>
        <end position="60"/>
    </location>
</feature>
<keyword evidence="2 4" id="KW-1133">Transmembrane helix</keyword>
<dbReference type="PROSITE" id="PS50850">
    <property type="entry name" value="MFS"/>
    <property type="match status" value="1"/>
</dbReference>
<evidence type="ECO:0000256" key="2">
    <source>
        <dbReference type="ARBA" id="ARBA00022989"/>
    </source>
</evidence>
<dbReference type="GO" id="GO:0005886">
    <property type="term" value="C:plasma membrane"/>
    <property type="evidence" value="ECO:0007669"/>
    <property type="project" value="TreeGrafter"/>
</dbReference>
<dbReference type="EMBL" id="BPNN01000015">
    <property type="protein sequence ID" value="GJA62774.1"/>
    <property type="molecule type" value="Genomic_DNA"/>
</dbReference>
<feature type="transmembrane region" description="Helical" evidence="4">
    <location>
        <begin position="96"/>
        <end position="119"/>
    </location>
</feature>
<evidence type="ECO:0000256" key="1">
    <source>
        <dbReference type="ARBA" id="ARBA00022692"/>
    </source>
</evidence>
<evidence type="ECO:0000313" key="7">
    <source>
        <dbReference type="Proteomes" id="UP000886934"/>
    </source>
</evidence>
<feature type="transmembrane region" description="Helical" evidence="4">
    <location>
        <begin position="72"/>
        <end position="90"/>
    </location>
</feature>
<dbReference type="GO" id="GO:0022857">
    <property type="term" value="F:transmembrane transporter activity"/>
    <property type="evidence" value="ECO:0007669"/>
    <property type="project" value="InterPro"/>
</dbReference>
<keyword evidence="1 4" id="KW-0812">Transmembrane</keyword>
<protein>
    <recommendedName>
        <fullName evidence="5">Major facilitator superfamily (MFS) profile domain-containing protein</fullName>
    </recommendedName>
</protein>
<sequence>MALTRLLSPLTSLVIFILGHGLFNTLLTVRFSAEQVSAQAIGLVSAAYFGGLVLGTFINARLIIRVGHIRAYAAYASLLCFLFLLHGMVVEPVTWAALRLIGGFATGGLFVVLESWMLVSSTPANRGRLMSL</sequence>
<feature type="domain" description="Major facilitator superfamily (MFS) profile" evidence="5">
    <location>
        <begin position="1"/>
        <end position="132"/>
    </location>
</feature>
<dbReference type="Pfam" id="PF07690">
    <property type="entry name" value="MFS_1"/>
    <property type="match status" value="1"/>
</dbReference>
<gene>
    <name evidence="6" type="ORF">KAM351_13850</name>
</gene>
<evidence type="ECO:0000256" key="4">
    <source>
        <dbReference type="SAM" id="Phobius"/>
    </source>
</evidence>
<reference evidence="6" key="1">
    <citation type="submission" date="2021-07" db="EMBL/GenBank/DDBJ databases">
        <title>Draft genome sequence of carbapenem-resistant Aeromonas spp. in Japan.</title>
        <authorList>
            <person name="Maehana S."/>
            <person name="Suzuki M."/>
            <person name="Kitasato H."/>
        </authorList>
    </citation>
    <scope>NUCLEOTIDE SEQUENCE</scope>
    <source>
        <strain evidence="6">KAM351</strain>
    </source>
</reference>
<accession>A0AA37CVG3</accession>
<proteinExistence type="predicted"/>
<dbReference type="PANTHER" id="PTHR23521:SF3">
    <property type="entry name" value="MFS TRANSPORTER"/>
    <property type="match status" value="1"/>
</dbReference>
<name>A0AA37CVG3_AERCA</name>
<dbReference type="PANTHER" id="PTHR23521">
    <property type="entry name" value="TRANSPORTER MFS SUPERFAMILY"/>
    <property type="match status" value="1"/>
</dbReference>
<evidence type="ECO:0000259" key="5">
    <source>
        <dbReference type="PROSITE" id="PS50850"/>
    </source>
</evidence>
<evidence type="ECO:0000256" key="3">
    <source>
        <dbReference type="ARBA" id="ARBA00023136"/>
    </source>
</evidence>
<organism evidence="6 7">
    <name type="scientific">Aeromonas caviae</name>
    <name type="common">Aeromonas punctata</name>
    <dbReference type="NCBI Taxonomy" id="648"/>
    <lineage>
        <taxon>Bacteria</taxon>
        <taxon>Pseudomonadati</taxon>
        <taxon>Pseudomonadota</taxon>
        <taxon>Gammaproteobacteria</taxon>
        <taxon>Aeromonadales</taxon>
        <taxon>Aeromonadaceae</taxon>
        <taxon>Aeromonas</taxon>
    </lineage>
</organism>
<dbReference type="InterPro" id="IPR011701">
    <property type="entry name" value="MFS"/>
</dbReference>